<dbReference type="Pfam" id="PF07859">
    <property type="entry name" value="Abhydrolase_3"/>
    <property type="match status" value="2"/>
</dbReference>
<dbReference type="Proteomes" id="UP001209878">
    <property type="component" value="Unassembled WGS sequence"/>
</dbReference>
<dbReference type="InterPro" id="IPR017157">
    <property type="entry name" value="Arylacetamide_deacetylase"/>
</dbReference>
<name>A0AAD9PD03_RIDPI</name>
<comment type="caution">
    <text evidence="6">The sequence shown here is derived from an EMBL/GenBank/DDBJ whole genome shotgun (WGS) entry which is preliminary data.</text>
</comment>
<dbReference type="Gene3D" id="3.40.50.1820">
    <property type="entry name" value="alpha/beta hydrolase"/>
    <property type="match status" value="1"/>
</dbReference>
<keyword evidence="2" id="KW-0378">Hydrolase</keyword>
<comment type="similarity">
    <text evidence="1">Belongs to the 'GDXG' lipolytic enzyme family.</text>
</comment>
<dbReference type="InterPro" id="IPR033140">
    <property type="entry name" value="Lipase_GDXG_put_SER_AS"/>
</dbReference>
<sequence length="416" mass="46569">MNMSVVSRTAVAVGVGSAALLYLVYSRWLNDIRVPKSFPQADELREVLKNLKKIGLISSVGERLGFGHRIVLIRRLFSYYFDDGEPLPVDPDLQVTYTDFDGIPVKLYVPRDDTRGHRLLPGMVYYHGGGCCMGSADEMDGVTRRFAKSVHMVVASVDYRLAPEHVFPAALDDCVAATKYFVKNAATLGVDDRRVVIAGDSSGGYLTAAVSLRLRDEKLSPQPKLQVLLYPAVQAIDLQTPSYEENAVDPCLDRRLMVTFWLWYAFGDIARFRLDDFERNLHSTAAARAGFSKYIDRSLLPADFRPANDSPKKDKETTKDNTDSALWTDIEATFTNPYFAPLLAPTLTSLPPAYIVTCQQDVLRDEALMYVQRLRNDGVKVTHAHYDCLHALFDLLHLKIASDALDAVCKHVRDNL</sequence>
<feature type="active site" evidence="3">
    <location>
        <position position="390"/>
    </location>
</feature>
<dbReference type="InterPro" id="IPR029058">
    <property type="entry name" value="AB_hydrolase_fold"/>
</dbReference>
<dbReference type="GO" id="GO:0016020">
    <property type="term" value="C:membrane"/>
    <property type="evidence" value="ECO:0007669"/>
    <property type="project" value="InterPro"/>
</dbReference>
<dbReference type="PANTHER" id="PTHR48081">
    <property type="entry name" value="AB HYDROLASE SUPERFAMILY PROTEIN C4A8.06C"/>
    <property type="match status" value="1"/>
</dbReference>
<evidence type="ECO:0000259" key="5">
    <source>
        <dbReference type="Pfam" id="PF07859"/>
    </source>
</evidence>
<dbReference type="PANTHER" id="PTHR48081:SF8">
    <property type="entry name" value="ALPHA_BETA HYDROLASE FOLD-3 DOMAIN-CONTAINING PROTEIN-RELATED"/>
    <property type="match status" value="1"/>
</dbReference>
<evidence type="ECO:0000313" key="6">
    <source>
        <dbReference type="EMBL" id="KAK2192360.1"/>
    </source>
</evidence>
<dbReference type="PIRSF" id="PIRSF037251">
    <property type="entry name" value="Arylacetamide_deacetylase"/>
    <property type="match status" value="1"/>
</dbReference>
<protein>
    <recommendedName>
        <fullName evidence="5">Alpha/beta hydrolase fold-3 domain-containing protein</fullName>
    </recommendedName>
</protein>
<dbReference type="SUPFAM" id="SSF53474">
    <property type="entry name" value="alpha/beta-Hydrolases"/>
    <property type="match status" value="1"/>
</dbReference>
<evidence type="ECO:0000256" key="2">
    <source>
        <dbReference type="ARBA" id="ARBA00022801"/>
    </source>
</evidence>
<feature type="domain" description="Alpha/beta hydrolase fold-3" evidence="5">
    <location>
        <begin position="123"/>
        <end position="267"/>
    </location>
</feature>
<dbReference type="AlphaFoldDB" id="A0AAD9PD03"/>
<evidence type="ECO:0000256" key="4">
    <source>
        <dbReference type="PROSITE-ProRule" id="PRU10038"/>
    </source>
</evidence>
<feature type="active site" evidence="3">
    <location>
        <position position="361"/>
    </location>
</feature>
<reference evidence="6" key="1">
    <citation type="journal article" date="2023" name="Mol. Biol. Evol.">
        <title>Third-Generation Sequencing Reveals the Adaptive Role of the Epigenome in Three Deep-Sea Polychaetes.</title>
        <authorList>
            <person name="Perez M."/>
            <person name="Aroh O."/>
            <person name="Sun Y."/>
            <person name="Lan Y."/>
            <person name="Juniper S.K."/>
            <person name="Young C.R."/>
            <person name="Angers B."/>
            <person name="Qian P.Y."/>
        </authorList>
    </citation>
    <scope>NUCLEOTIDE SEQUENCE</scope>
    <source>
        <strain evidence="6">R07B-5</strain>
    </source>
</reference>
<dbReference type="GO" id="GO:0052689">
    <property type="term" value="F:carboxylic ester hydrolase activity"/>
    <property type="evidence" value="ECO:0007669"/>
    <property type="project" value="InterPro"/>
</dbReference>
<feature type="active site" evidence="3 4">
    <location>
        <position position="201"/>
    </location>
</feature>
<evidence type="ECO:0000313" key="7">
    <source>
        <dbReference type="Proteomes" id="UP001209878"/>
    </source>
</evidence>
<evidence type="ECO:0000256" key="3">
    <source>
        <dbReference type="PIRSR" id="PIRSR037251-1"/>
    </source>
</evidence>
<proteinExistence type="inferred from homology"/>
<dbReference type="InterPro" id="IPR050300">
    <property type="entry name" value="GDXG_lipolytic_enzyme"/>
</dbReference>
<evidence type="ECO:0000256" key="1">
    <source>
        <dbReference type="ARBA" id="ARBA00010515"/>
    </source>
</evidence>
<keyword evidence="7" id="KW-1185">Reference proteome</keyword>
<dbReference type="PROSITE" id="PS01174">
    <property type="entry name" value="LIPASE_GDXG_SER"/>
    <property type="match status" value="1"/>
</dbReference>
<accession>A0AAD9PD03</accession>
<feature type="domain" description="Alpha/beta hydrolase fold-3" evidence="5">
    <location>
        <begin position="318"/>
        <end position="387"/>
    </location>
</feature>
<gene>
    <name evidence="6" type="ORF">NP493_32g01004</name>
</gene>
<dbReference type="InterPro" id="IPR013094">
    <property type="entry name" value="AB_hydrolase_3"/>
</dbReference>
<organism evidence="6 7">
    <name type="scientific">Ridgeia piscesae</name>
    <name type="common">Tubeworm</name>
    <dbReference type="NCBI Taxonomy" id="27915"/>
    <lineage>
        <taxon>Eukaryota</taxon>
        <taxon>Metazoa</taxon>
        <taxon>Spiralia</taxon>
        <taxon>Lophotrochozoa</taxon>
        <taxon>Annelida</taxon>
        <taxon>Polychaeta</taxon>
        <taxon>Sedentaria</taxon>
        <taxon>Canalipalpata</taxon>
        <taxon>Sabellida</taxon>
        <taxon>Siboglinidae</taxon>
        <taxon>Ridgeia</taxon>
    </lineage>
</organism>
<dbReference type="EMBL" id="JAODUO010000032">
    <property type="protein sequence ID" value="KAK2192360.1"/>
    <property type="molecule type" value="Genomic_DNA"/>
</dbReference>